<dbReference type="OrthoDB" id="449229at2759"/>
<feature type="region of interest" description="Disordered" evidence="1">
    <location>
        <begin position="239"/>
        <end position="261"/>
    </location>
</feature>
<evidence type="ECO:0000256" key="1">
    <source>
        <dbReference type="SAM" id="MobiDB-lite"/>
    </source>
</evidence>
<accession>C5LDQ5</accession>
<gene>
    <name evidence="2" type="ORF">Pmar_PMAR026503</name>
</gene>
<evidence type="ECO:0000313" key="2">
    <source>
        <dbReference type="EMBL" id="EER05069.1"/>
    </source>
</evidence>
<keyword evidence="3" id="KW-1185">Reference proteome</keyword>
<dbReference type="GeneID" id="9050607"/>
<feature type="compositionally biased region" description="Low complexity" evidence="1">
    <location>
        <begin position="70"/>
        <end position="79"/>
    </location>
</feature>
<organism evidence="3">
    <name type="scientific">Perkinsus marinus (strain ATCC 50983 / TXsc)</name>
    <dbReference type="NCBI Taxonomy" id="423536"/>
    <lineage>
        <taxon>Eukaryota</taxon>
        <taxon>Sar</taxon>
        <taxon>Alveolata</taxon>
        <taxon>Perkinsozoa</taxon>
        <taxon>Perkinsea</taxon>
        <taxon>Perkinsida</taxon>
        <taxon>Perkinsidae</taxon>
        <taxon>Perkinsus</taxon>
    </lineage>
</organism>
<dbReference type="InParanoid" id="C5LDQ5"/>
<evidence type="ECO:0000313" key="3">
    <source>
        <dbReference type="Proteomes" id="UP000007800"/>
    </source>
</evidence>
<dbReference type="EMBL" id="GG681070">
    <property type="protein sequence ID" value="EER05069.1"/>
    <property type="molecule type" value="Genomic_DNA"/>
</dbReference>
<dbReference type="AlphaFoldDB" id="C5LDQ5"/>
<proteinExistence type="predicted"/>
<protein>
    <submittedName>
        <fullName evidence="2">Uncharacterized protein</fullName>
    </submittedName>
</protein>
<feature type="region of interest" description="Disordered" evidence="1">
    <location>
        <begin position="1"/>
        <end position="80"/>
    </location>
</feature>
<dbReference type="Proteomes" id="UP000007800">
    <property type="component" value="Unassembled WGS sequence"/>
</dbReference>
<sequence>MPKIVDLLGSSSVESATVTPRETEVRTVPERLAWQTEKDFWGSPSSGGNASEHTEGGSVDSVVENRRTSSGESGSNSGNRGRHLLSFAISNDSSVPVVEPAENLPVVEALKTVHPQRVRAISVGAGGNSPVEKTAFGRARRASEGTYDVGAGQRSLRWCLHDDYAEEEEKQYGDVGEREPIESIETAVRRAVASVEEIPLLSTTVEVVPLGGVLASTAEKLSSSSVGLTTVYHVEESDGMTGCSNSRVMSPDPVAEEGSSISDTSAPRRILILLRIEQILMGLQMLRAAVMRRRVRTMFWNR</sequence>
<dbReference type="RefSeq" id="XP_002773253.1">
    <property type="nucleotide sequence ID" value="XM_002773207.1"/>
</dbReference>
<name>C5LDQ5_PERM5</name>
<reference evidence="2 3" key="1">
    <citation type="submission" date="2008-07" db="EMBL/GenBank/DDBJ databases">
        <authorList>
            <person name="El-Sayed N."/>
            <person name="Caler E."/>
            <person name="Inman J."/>
            <person name="Amedeo P."/>
            <person name="Hass B."/>
            <person name="Wortman J."/>
        </authorList>
    </citation>
    <scope>NUCLEOTIDE SEQUENCE [LARGE SCALE GENOMIC DNA]</scope>
    <source>
        <strain evidence="3">ATCC 50983 / TXsc</strain>
    </source>
</reference>